<gene>
    <name evidence="5" type="ORF">E1267_18190</name>
</gene>
<sequence length="276" mass="30279">MNRVTQNLLLLLLGGALLKISAFSADFANYVKPGFRPLVIAAGVVLVVLALAALTLDRRRSRSAARRRKLLHARAAEEAYLAALVGRAPVTPAHQHEHEHEREHEREHMEGHRVAWLLVAPLAVIFLVAPPALGSFAVRQAEQTSHAPPPTLVEARPTGLKDGRVNVLSMLDFANLAWDDPSESLRGKTVRLTGFAVPSGRDDGWYLTRMRIGCCAADALTMQVMVKGAPAPATDSWVRVTGTWNPRKVRRTDAYSPPEMTASRVERIAAPDQPYE</sequence>
<feature type="transmembrane region" description="Helical" evidence="2">
    <location>
        <begin position="38"/>
        <end position="56"/>
    </location>
</feature>
<name>A0A4R4NC60_9ACTN</name>
<dbReference type="Pfam" id="PF09323">
    <property type="entry name" value="DUF1980"/>
    <property type="match status" value="1"/>
</dbReference>
<keyword evidence="6" id="KW-1185">Reference proteome</keyword>
<dbReference type="Proteomes" id="UP000295157">
    <property type="component" value="Unassembled WGS sequence"/>
</dbReference>
<organism evidence="5 6">
    <name type="scientific">Nonomuraea longispora</name>
    <dbReference type="NCBI Taxonomy" id="1848320"/>
    <lineage>
        <taxon>Bacteria</taxon>
        <taxon>Bacillati</taxon>
        <taxon>Actinomycetota</taxon>
        <taxon>Actinomycetes</taxon>
        <taxon>Streptosporangiales</taxon>
        <taxon>Streptosporangiaceae</taxon>
        <taxon>Nonomuraea</taxon>
    </lineage>
</organism>
<keyword evidence="2" id="KW-1133">Transmembrane helix</keyword>
<accession>A0A4R4NC60</accession>
<evidence type="ECO:0000256" key="2">
    <source>
        <dbReference type="SAM" id="Phobius"/>
    </source>
</evidence>
<feature type="transmembrane region" description="Helical" evidence="2">
    <location>
        <begin position="114"/>
        <end position="133"/>
    </location>
</feature>
<feature type="domain" description="DUF1980" evidence="4">
    <location>
        <begin position="184"/>
        <end position="275"/>
    </location>
</feature>
<dbReference type="OrthoDB" id="359029at2"/>
<protein>
    <submittedName>
        <fullName evidence="5">TIGR03943 family protein</fullName>
    </submittedName>
</protein>
<reference evidence="5 6" key="1">
    <citation type="submission" date="2019-02" db="EMBL/GenBank/DDBJ databases">
        <title>Draft genome sequences of novel Actinobacteria.</title>
        <authorList>
            <person name="Sahin N."/>
            <person name="Ay H."/>
            <person name="Saygin H."/>
        </authorList>
    </citation>
    <scope>NUCLEOTIDE SEQUENCE [LARGE SCALE GENOMIC DNA]</scope>
    <source>
        <strain evidence="5 6">KC201</strain>
    </source>
</reference>
<evidence type="ECO:0000259" key="4">
    <source>
        <dbReference type="Pfam" id="PF21537"/>
    </source>
</evidence>
<evidence type="ECO:0000313" key="5">
    <source>
        <dbReference type="EMBL" id="TDC05844.1"/>
    </source>
</evidence>
<comment type="caution">
    <text evidence="5">The sequence shown here is derived from an EMBL/GenBank/DDBJ whole genome shotgun (WGS) entry which is preliminary data.</text>
</comment>
<keyword evidence="2" id="KW-0812">Transmembrane</keyword>
<proteinExistence type="predicted"/>
<dbReference type="Pfam" id="PF21537">
    <property type="entry name" value="DUF1980_C"/>
    <property type="match status" value="1"/>
</dbReference>
<feature type="region of interest" description="Disordered" evidence="1">
    <location>
        <begin position="249"/>
        <end position="276"/>
    </location>
</feature>
<dbReference type="NCBIfam" id="TIGR03943">
    <property type="entry name" value="TIGR03943 family putative permease subunit"/>
    <property type="match status" value="1"/>
</dbReference>
<keyword evidence="2" id="KW-0472">Membrane</keyword>
<dbReference type="EMBL" id="SMJZ01000063">
    <property type="protein sequence ID" value="TDC05844.1"/>
    <property type="molecule type" value="Genomic_DNA"/>
</dbReference>
<evidence type="ECO:0000259" key="3">
    <source>
        <dbReference type="Pfam" id="PF09323"/>
    </source>
</evidence>
<evidence type="ECO:0000313" key="6">
    <source>
        <dbReference type="Proteomes" id="UP000295157"/>
    </source>
</evidence>
<dbReference type="InterPro" id="IPR015402">
    <property type="entry name" value="DUF1980"/>
</dbReference>
<feature type="domain" description="DUF1980" evidence="3">
    <location>
        <begin position="9"/>
        <end position="139"/>
    </location>
</feature>
<dbReference type="InterPro" id="IPR048447">
    <property type="entry name" value="DUF1980_C"/>
</dbReference>
<dbReference type="RefSeq" id="WP_132333765.1">
    <property type="nucleotide sequence ID" value="NZ_SMJZ01000063.1"/>
</dbReference>
<evidence type="ECO:0000256" key="1">
    <source>
        <dbReference type="SAM" id="MobiDB-lite"/>
    </source>
</evidence>
<dbReference type="InterPro" id="IPR048493">
    <property type="entry name" value="DUF1980_N"/>
</dbReference>
<dbReference type="AlphaFoldDB" id="A0A4R4NC60"/>